<dbReference type="Proteomes" id="UP001055247">
    <property type="component" value="Unassembled WGS sequence"/>
</dbReference>
<sequence length="161" mass="17375">MTRTGYAALAASAVLALACVVWLVRPVPEPERGSVPTRTAPSAAAQGGAPKSGAPTLYCEFTNFADRTPLVGFYFRVEPAGYALVFRREQDGAQEDFGPESAPRWSLDRAADPAVLGAPDDETRINLYAYDPGRPGQVWFEAGLRSVRYRNLGGRCRHSAA</sequence>
<feature type="region of interest" description="Disordered" evidence="1">
    <location>
        <begin position="30"/>
        <end position="51"/>
    </location>
</feature>
<dbReference type="EMBL" id="BPQO01000009">
    <property type="protein sequence ID" value="GJD88960.1"/>
    <property type="molecule type" value="Genomic_DNA"/>
</dbReference>
<comment type="caution">
    <text evidence="2">The sequence shown here is derived from an EMBL/GenBank/DDBJ whole genome shotgun (WGS) entry which is preliminary data.</text>
</comment>
<evidence type="ECO:0000313" key="3">
    <source>
        <dbReference type="Proteomes" id="UP001055247"/>
    </source>
</evidence>
<reference evidence="2" key="2">
    <citation type="submission" date="2021-08" db="EMBL/GenBank/DDBJ databases">
        <authorList>
            <person name="Tani A."/>
            <person name="Ola A."/>
            <person name="Ogura Y."/>
            <person name="Katsura K."/>
            <person name="Hayashi T."/>
        </authorList>
    </citation>
    <scope>NUCLEOTIDE SEQUENCE</scope>
    <source>
        <strain evidence="2">DSM 16372</strain>
    </source>
</reference>
<evidence type="ECO:0000313" key="2">
    <source>
        <dbReference type="EMBL" id="GJD88960.1"/>
    </source>
</evidence>
<keyword evidence="3" id="KW-1185">Reference proteome</keyword>
<accession>A0AAV4ZLP8</accession>
<gene>
    <name evidence="2" type="ORF">BHAOGJBA_2485</name>
</gene>
<proteinExistence type="predicted"/>
<dbReference type="RefSeq" id="WP_066924792.1">
    <property type="nucleotide sequence ID" value="NZ_BPQO01000009.1"/>
</dbReference>
<evidence type="ECO:0000256" key="1">
    <source>
        <dbReference type="SAM" id="MobiDB-lite"/>
    </source>
</evidence>
<organism evidence="2 3">
    <name type="scientific">Methylobacterium hispanicum</name>
    <dbReference type="NCBI Taxonomy" id="270350"/>
    <lineage>
        <taxon>Bacteria</taxon>
        <taxon>Pseudomonadati</taxon>
        <taxon>Pseudomonadota</taxon>
        <taxon>Alphaproteobacteria</taxon>
        <taxon>Hyphomicrobiales</taxon>
        <taxon>Methylobacteriaceae</taxon>
        <taxon>Methylobacterium</taxon>
    </lineage>
</organism>
<name>A0AAV4ZLP8_9HYPH</name>
<dbReference type="PROSITE" id="PS51257">
    <property type="entry name" value="PROKAR_LIPOPROTEIN"/>
    <property type="match status" value="1"/>
</dbReference>
<dbReference type="AlphaFoldDB" id="A0AAV4ZLP8"/>
<reference evidence="2" key="1">
    <citation type="journal article" date="2016" name="Front. Microbiol.">
        <title>Genome Sequence of the Piezophilic, Mesophilic Sulfate-Reducing Bacterium Desulfovibrio indicus J2T.</title>
        <authorList>
            <person name="Cao J."/>
            <person name="Maignien L."/>
            <person name="Shao Z."/>
            <person name="Alain K."/>
            <person name="Jebbar M."/>
        </authorList>
    </citation>
    <scope>NUCLEOTIDE SEQUENCE</scope>
    <source>
        <strain evidence="2">DSM 16372</strain>
    </source>
</reference>
<protein>
    <submittedName>
        <fullName evidence="2">Uncharacterized protein</fullName>
    </submittedName>
</protein>